<comment type="caution">
    <text evidence="8">The sequence shown here is derived from an EMBL/GenBank/DDBJ whole genome shotgun (WGS) entry which is preliminary data.</text>
</comment>
<dbReference type="GO" id="GO:0005886">
    <property type="term" value="C:plasma membrane"/>
    <property type="evidence" value="ECO:0007669"/>
    <property type="project" value="TreeGrafter"/>
</dbReference>
<dbReference type="Pfam" id="PF04138">
    <property type="entry name" value="GtrA_DPMS_TM"/>
    <property type="match status" value="1"/>
</dbReference>
<dbReference type="InterPro" id="IPR051401">
    <property type="entry name" value="GtrA_CellWall_Glycosyl"/>
</dbReference>
<protein>
    <submittedName>
        <fullName evidence="8">GtrA family protein</fullName>
    </submittedName>
</protein>
<dbReference type="EMBL" id="JADIMU010000018">
    <property type="protein sequence ID" value="MBO8442679.1"/>
    <property type="molecule type" value="Genomic_DNA"/>
</dbReference>
<feature type="transmembrane region" description="Helical" evidence="6">
    <location>
        <begin position="12"/>
        <end position="33"/>
    </location>
</feature>
<evidence type="ECO:0000256" key="3">
    <source>
        <dbReference type="ARBA" id="ARBA00022692"/>
    </source>
</evidence>
<sequence>MNGRVIDLVREYSDFLTYCIFGAMATGVNMLSYELFYRILGWPNVLSTALSWLSAVSFAFVTNRLIVFRAKKGEARRPIIQELGFFYLCRALSGVLDIIVMFIAVDLMAWNHTLWKFISNLLMGLCNYLAGKFLIFRQKAR</sequence>
<evidence type="ECO:0000259" key="7">
    <source>
        <dbReference type="Pfam" id="PF04138"/>
    </source>
</evidence>
<dbReference type="PANTHER" id="PTHR38459:SF5">
    <property type="entry name" value="CELL WALL TEICHOIC ACID GLYCOSYLATION PROTEIN GTCA"/>
    <property type="match status" value="1"/>
</dbReference>
<evidence type="ECO:0000256" key="5">
    <source>
        <dbReference type="ARBA" id="ARBA00023136"/>
    </source>
</evidence>
<dbReference type="GO" id="GO:0000271">
    <property type="term" value="P:polysaccharide biosynthetic process"/>
    <property type="evidence" value="ECO:0007669"/>
    <property type="project" value="InterPro"/>
</dbReference>
<comment type="subcellular location">
    <subcellularLocation>
        <location evidence="1">Membrane</location>
        <topology evidence="1">Multi-pass membrane protein</topology>
    </subcellularLocation>
</comment>
<feature type="transmembrane region" description="Helical" evidence="6">
    <location>
        <begin position="117"/>
        <end position="136"/>
    </location>
</feature>
<reference evidence="8" key="2">
    <citation type="journal article" date="2021" name="PeerJ">
        <title>Extensive microbial diversity within the chicken gut microbiome revealed by metagenomics and culture.</title>
        <authorList>
            <person name="Gilroy R."/>
            <person name="Ravi A."/>
            <person name="Getino M."/>
            <person name="Pursley I."/>
            <person name="Horton D.L."/>
            <person name="Alikhan N.F."/>
            <person name="Baker D."/>
            <person name="Gharbi K."/>
            <person name="Hall N."/>
            <person name="Watson M."/>
            <person name="Adriaenssens E.M."/>
            <person name="Foster-Nyarko E."/>
            <person name="Jarju S."/>
            <person name="Secka A."/>
            <person name="Antonio M."/>
            <person name="Oren A."/>
            <person name="Chaudhuri R.R."/>
            <person name="La Ragione R."/>
            <person name="Hildebrand F."/>
            <person name="Pallen M.J."/>
        </authorList>
    </citation>
    <scope>NUCLEOTIDE SEQUENCE</scope>
    <source>
        <strain evidence="8">11167</strain>
    </source>
</reference>
<dbReference type="PANTHER" id="PTHR38459">
    <property type="entry name" value="PROPHAGE BACTOPRENOL-LINKED GLUCOSE TRANSLOCASE HOMOLOG"/>
    <property type="match status" value="1"/>
</dbReference>
<feature type="domain" description="GtrA/DPMS transmembrane" evidence="7">
    <location>
        <begin position="17"/>
        <end position="136"/>
    </location>
</feature>
<dbReference type="Proteomes" id="UP000823633">
    <property type="component" value="Unassembled WGS sequence"/>
</dbReference>
<evidence type="ECO:0000313" key="9">
    <source>
        <dbReference type="Proteomes" id="UP000823633"/>
    </source>
</evidence>
<evidence type="ECO:0000256" key="4">
    <source>
        <dbReference type="ARBA" id="ARBA00022989"/>
    </source>
</evidence>
<evidence type="ECO:0000256" key="2">
    <source>
        <dbReference type="ARBA" id="ARBA00009399"/>
    </source>
</evidence>
<comment type="similarity">
    <text evidence="2">Belongs to the GtrA family.</text>
</comment>
<evidence type="ECO:0000256" key="1">
    <source>
        <dbReference type="ARBA" id="ARBA00004141"/>
    </source>
</evidence>
<reference evidence="8" key="1">
    <citation type="submission" date="2020-10" db="EMBL/GenBank/DDBJ databases">
        <authorList>
            <person name="Gilroy R."/>
        </authorList>
    </citation>
    <scope>NUCLEOTIDE SEQUENCE</scope>
    <source>
        <strain evidence="8">11167</strain>
    </source>
</reference>
<dbReference type="InterPro" id="IPR007267">
    <property type="entry name" value="GtrA_DPMS_TM"/>
</dbReference>
<evidence type="ECO:0000313" key="8">
    <source>
        <dbReference type="EMBL" id="MBO8442679.1"/>
    </source>
</evidence>
<feature type="transmembrane region" description="Helical" evidence="6">
    <location>
        <begin position="39"/>
        <end position="62"/>
    </location>
</feature>
<name>A0A9D9H997_9SPIR</name>
<keyword evidence="5 6" id="KW-0472">Membrane</keyword>
<evidence type="ECO:0000256" key="6">
    <source>
        <dbReference type="SAM" id="Phobius"/>
    </source>
</evidence>
<organism evidence="8 9">
    <name type="scientific">Candidatus Aphodenecus pullistercoris</name>
    <dbReference type="NCBI Taxonomy" id="2840669"/>
    <lineage>
        <taxon>Bacteria</taxon>
        <taxon>Pseudomonadati</taxon>
        <taxon>Spirochaetota</taxon>
        <taxon>Spirochaetia</taxon>
        <taxon>Spirochaetales</taxon>
        <taxon>Candidatus Aphodenecus</taxon>
    </lineage>
</organism>
<proteinExistence type="inferred from homology"/>
<feature type="transmembrane region" description="Helical" evidence="6">
    <location>
        <begin position="83"/>
        <end position="105"/>
    </location>
</feature>
<keyword evidence="4 6" id="KW-1133">Transmembrane helix</keyword>
<gene>
    <name evidence="8" type="ORF">IAC42_02815</name>
</gene>
<dbReference type="AlphaFoldDB" id="A0A9D9H997"/>
<keyword evidence="3 6" id="KW-0812">Transmembrane</keyword>
<accession>A0A9D9H997</accession>